<dbReference type="WBParaSite" id="SMUV_0001023601-mRNA-1">
    <property type="protein sequence ID" value="SMUV_0001023601-mRNA-1"/>
    <property type="gene ID" value="SMUV_0001023601"/>
</dbReference>
<dbReference type="GO" id="GO:0000123">
    <property type="term" value="C:histone acetyltransferase complex"/>
    <property type="evidence" value="ECO:0007669"/>
    <property type="project" value="InterPro"/>
</dbReference>
<keyword evidence="11" id="KW-1185">Reference proteome</keyword>
<reference evidence="12" key="1">
    <citation type="submission" date="2017-02" db="UniProtKB">
        <authorList>
            <consortium name="WormBaseParasite"/>
        </authorList>
    </citation>
    <scope>IDENTIFICATION</scope>
</reference>
<evidence type="ECO:0000256" key="1">
    <source>
        <dbReference type="ARBA" id="ARBA00004123"/>
    </source>
</evidence>
<evidence type="ECO:0000256" key="3">
    <source>
        <dbReference type="ARBA" id="ARBA00019141"/>
    </source>
</evidence>
<evidence type="ECO:0000256" key="9">
    <source>
        <dbReference type="SAM" id="Coils"/>
    </source>
</evidence>
<evidence type="ECO:0000256" key="10">
    <source>
        <dbReference type="SAM" id="MobiDB-lite"/>
    </source>
</evidence>
<feature type="region of interest" description="Disordered" evidence="10">
    <location>
        <begin position="542"/>
        <end position="579"/>
    </location>
</feature>
<keyword evidence="4" id="KW-0156">Chromatin regulator</keyword>
<evidence type="ECO:0000256" key="5">
    <source>
        <dbReference type="ARBA" id="ARBA00023015"/>
    </source>
</evidence>
<comment type="subcellular location">
    <subcellularLocation>
        <location evidence="1">Nucleus</location>
    </subcellularLocation>
</comment>
<comment type="similarity">
    <text evidence="2">Belongs to the EAF6 family.</text>
</comment>
<protein>
    <recommendedName>
        <fullName evidence="3">Chromatin modification-related protein MEAF6</fullName>
    </recommendedName>
</protein>
<dbReference type="InterPro" id="IPR015418">
    <property type="entry name" value="Eaf6"/>
</dbReference>
<evidence type="ECO:0000256" key="4">
    <source>
        <dbReference type="ARBA" id="ARBA00022853"/>
    </source>
</evidence>
<feature type="coiled-coil region" evidence="9">
    <location>
        <begin position="456"/>
        <end position="483"/>
    </location>
</feature>
<keyword evidence="7" id="KW-0804">Transcription</keyword>
<evidence type="ECO:0000313" key="12">
    <source>
        <dbReference type="WBParaSite" id="SMUV_0001023601-mRNA-1"/>
    </source>
</evidence>
<sequence length="579" mass="65833">MNRLAFRMRVVNSIGHTAVRIPNILYEALRCPHDIEYVGHSQQDAADMIFEKEKVILGKLRPFGVRRLSDIFKKIDGNICFPFYGAESFSYPYEGTPGWLLNISKPSTSSRTPSSAYASNCSSNASYPSQNNHLNRNVSDLRRCMFQFKLSRSQHNAAASSNVEECLTQTADFWARISSECGNDTCSILKNEGVDFESFLLLSREDFEGMFLDEELVNCITCGSFLSCCLRRRLGGVFKNVHAGSSRVRLCTVGVRSGFLLRQWGSVAGLYKASHEIWASRLSSSLTRLIIHWLNQIGVNYFARLLLNVVVTCNTSALLEYRMIQSESTGRRKLHEIWASRLSLGLIRLIIHWPNQIGVSCFVRLLLNVVATCNSSVLLEYRMIHHEIWASRLSLGLIRLIIHWLNYFRGIVRCDVISGFEVKLDSWLLLVGYLAFSCVIAVGLQVVMESEKADTVEDLIAAKSEMKSKLRALEQQIYDFEETFLKEATNYSYKAPQPTNSTKLGDKPRYKKTDRIFSYSSVTSPNEDDNFGCDENVRKPISVNASAANTHHRHHRPSVFLHPRSGTVKKRYKKRRNEN</sequence>
<evidence type="ECO:0000256" key="7">
    <source>
        <dbReference type="ARBA" id="ARBA00023163"/>
    </source>
</evidence>
<evidence type="ECO:0000256" key="2">
    <source>
        <dbReference type="ARBA" id="ARBA00010916"/>
    </source>
</evidence>
<dbReference type="AlphaFoldDB" id="A0A0N5AZ20"/>
<keyword evidence="6 9" id="KW-0175">Coiled coil</keyword>
<keyword evidence="8" id="KW-0539">Nucleus</keyword>
<dbReference type="Pfam" id="PF09340">
    <property type="entry name" value="NuA4"/>
    <property type="match status" value="1"/>
</dbReference>
<proteinExistence type="inferred from homology"/>
<dbReference type="GO" id="GO:0005634">
    <property type="term" value="C:nucleus"/>
    <property type="evidence" value="ECO:0007669"/>
    <property type="project" value="UniProtKB-SubCell"/>
</dbReference>
<evidence type="ECO:0000313" key="11">
    <source>
        <dbReference type="Proteomes" id="UP000046393"/>
    </source>
</evidence>
<dbReference type="PANTHER" id="PTHR13476">
    <property type="entry name" value="CHROMATIN MODIFICATION-RELATED PROTEIN MEAF6"/>
    <property type="match status" value="1"/>
</dbReference>
<name>A0A0N5AZ20_9BILA</name>
<evidence type="ECO:0000256" key="8">
    <source>
        <dbReference type="ARBA" id="ARBA00023242"/>
    </source>
</evidence>
<accession>A0A0N5AZ20</accession>
<evidence type="ECO:0000256" key="6">
    <source>
        <dbReference type="ARBA" id="ARBA00023054"/>
    </source>
</evidence>
<organism evidence="11 12">
    <name type="scientific">Syphacia muris</name>
    <dbReference type="NCBI Taxonomy" id="451379"/>
    <lineage>
        <taxon>Eukaryota</taxon>
        <taxon>Metazoa</taxon>
        <taxon>Ecdysozoa</taxon>
        <taxon>Nematoda</taxon>
        <taxon>Chromadorea</taxon>
        <taxon>Rhabditida</taxon>
        <taxon>Spirurina</taxon>
        <taxon>Oxyuridomorpha</taxon>
        <taxon>Oxyuroidea</taxon>
        <taxon>Oxyuridae</taxon>
        <taxon>Syphacia</taxon>
    </lineage>
</organism>
<feature type="compositionally biased region" description="Basic residues" evidence="10">
    <location>
        <begin position="567"/>
        <end position="579"/>
    </location>
</feature>
<dbReference type="Proteomes" id="UP000046393">
    <property type="component" value="Unplaced"/>
</dbReference>
<dbReference type="GO" id="GO:0006325">
    <property type="term" value="P:chromatin organization"/>
    <property type="evidence" value="ECO:0007669"/>
    <property type="project" value="UniProtKB-KW"/>
</dbReference>
<keyword evidence="5" id="KW-0805">Transcription regulation</keyword>